<dbReference type="SUPFAM" id="SSF51735">
    <property type="entry name" value="NAD(P)-binding Rossmann-fold domains"/>
    <property type="match status" value="1"/>
</dbReference>
<dbReference type="GO" id="GO:0005737">
    <property type="term" value="C:cytoplasm"/>
    <property type="evidence" value="ECO:0007669"/>
    <property type="project" value="TreeGrafter"/>
</dbReference>
<dbReference type="InterPro" id="IPR036291">
    <property type="entry name" value="NAD(P)-bd_dom_sf"/>
</dbReference>
<dbReference type="PANTHER" id="PTHR48079:SF9">
    <property type="entry name" value="PUTATIVE-RELATED"/>
    <property type="match status" value="1"/>
</dbReference>
<organism evidence="2 3">
    <name type="scientific">Liquorilactobacillus aquaticus DSM 21051</name>
    <dbReference type="NCBI Taxonomy" id="1423725"/>
    <lineage>
        <taxon>Bacteria</taxon>
        <taxon>Bacillati</taxon>
        <taxon>Bacillota</taxon>
        <taxon>Bacilli</taxon>
        <taxon>Lactobacillales</taxon>
        <taxon>Lactobacillaceae</taxon>
        <taxon>Liquorilactobacillus</taxon>
    </lineage>
</organism>
<feature type="domain" description="NAD-dependent epimerase/dehydratase" evidence="1">
    <location>
        <begin position="3"/>
        <end position="212"/>
    </location>
</feature>
<dbReference type="PATRIC" id="fig|1423725.3.peg.1171"/>
<dbReference type="Pfam" id="PF01370">
    <property type="entry name" value="Epimerase"/>
    <property type="match status" value="1"/>
</dbReference>
<proteinExistence type="predicted"/>
<evidence type="ECO:0000259" key="1">
    <source>
        <dbReference type="Pfam" id="PF01370"/>
    </source>
</evidence>
<gene>
    <name evidence="2" type="ORF">FC19_GL001136</name>
</gene>
<dbReference type="GO" id="GO:0004029">
    <property type="term" value="F:aldehyde dehydrogenase (NAD+) activity"/>
    <property type="evidence" value="ECO:0007669"/>
    <property type="project" value="TreeGrafter"/>
</dbReference>
<dbReference type="EMBL" id="AYZD01000017">
    <property type="protein sequence ID" value="KRM96068.1"/>
    <property type="molecule type" value="Genomic_DNA"/>
</dbReference>
<evidence type="ECO:0000313" key="2">
    <source>
        <dbReference type="EMBL" id="KRM96068.1"/>
    </source>
</evidence>
<protein>
    <recommendedName>
        <fullName evidence="1">NAD-dependent epimerase/dehydratase domain-containing protein</fullName>
    </recommendedName>
</protein>
<reference evidence="2 3" key="1">
    <citation type="journal article" date="2015" name="Genome Announc.">
        <title>Expanding the biotechnology potential of lactobacilli through comparative genomics of 213 strains and associated genera.</title>
        <authorList>
            <person name="Sun Z."/>
            <person name="Harris H.M."/>
            <person name="McCann A."/>
            <person name="Guo C."/>
            <person name="Argimon S."/>
            <person name="Zhang W."/>
            <person name="Yang X."/>
            <person name="Jeffery I.B."/>
            <person name="Cooney J.C."/>
            <person name="Kagawa T.F."/>
            <person name="Liu W."/>
            <person name="Song Y."/>
            <person name="Salvetti E."/>
            <person name="Wrobel A."/>
            <person name="Rasinkangas P."/>
            <person name="Parkhill J."/>
            <person name="Rea M.C."/>
            <person name="O'Sullivan O."/>
            <person name="Ritari J."/>
            <person name="Douillard F.P."/>
            <person name="Paul Ross R."/>
            <person name="Yang R."/>
            <person name="Briner A.E."/>
            <person name="Felis G.E."/>
            <person name="de Vos W.M."/>
            <person name="Barrangou R."/>
            <person name="Klaenhammer T.R."/>
            <person name="Caufield P.W."/>
            <person name="Cui Y."/>
            <person name="Zhang H."/>
            <person name="O'Toole P.W."/>
        </authorList>
    </citation>
    <scope>NUCLEOTIDE SEQUENCE [LARGE SCALE GENOMIC DNA]</scope>
    <source>
        <strain evidence="2 3">DSM 21051</strain>
    </source>
</reference>
<evidence type="ECO:0000313" key="3">
    <source>
        <dbReference type="Proteomes" id="UP000051015"/>
    </source>
</evidence>
<dbReference type="CDD" id="cd05262">
    <property type="entry name" value="SDR_a7"/>
    <property type="match status" value="1"/>
</dbReference>
<accession>A0A0R2D2F3</accession>
<comment type="caution">
    <text evidence="2">The sequence shown here is derived from an EMBL/GenBank/DDBJ whole genome shotgun (WGS) entry which is preliminary data.</text>
</comment>
<keyword evidence="3" id="KW-1185">Reference proteome</keyword>
<dbReference type="PANTHER" id="PTHR48079">
    <property type="entry name" value="PROTEIN YEEZ"/>
    <property type="match status" value="1"/>
</dbReference>
<dbReference type="OrthoDB" id="9811743at2"/>
<dbReference type="Proteomes" id="UP000051015">
    <property type="component" value="Unassembled WGS sequence"/>
</dbReference>
<sequence>MRIFITGATGFIGSAVTANLLKSGHEVVGLARSDRSAESLTALGAKVHRGSLEDLDSLKSGAAASDGVIHLAFDNGFSDFEGTIANDFRAITAIGEALSGSGKPFVAASVTTMLNSHQAPATEDLQGTENTPGFPRYAAEKNIIDLSKKGVRSSVVRLPPCVHDETRQGFATALKYLAQEKGISAYVAKGDNRWPAVHRSDAARLFQLALESAPAGTVLHGVGETGIEFSKIAEVIGRHSNIQTTSISKEKTGEHFAWLSPFVTFDNPASSLYTQQLLNWEPKGPTLLHDIEHQKP</sequence>
<name>A0A0R2D2F3_9LACO</name>
<dbReference type="InterPro" id="IPR001509">
    <property type="entry name" value="Epimerase_deHydtase"/>
</dbReference>
<dbReference type="AlphaFoldDB" id="A0A0R2D2F3"/>
<dbReference type="RefSeq" id="WP_057876142.1">
    <property type="nucleotide sequence ID" value="NZ_AYZD01000017.1"/>
</dbReference>
<dbReference type="InterPro" id="IPR051783">
    <property type="entry name" value="NAD(P)-dependent_oxidoreduct"/>
</dbReference>
<dbReference type="STRING" id="1423725.FC19_GL001136"/>
<dbReference type="Gene3D" id="3.40.50.720">
    <property type="entry name" value="NAD(P)-binding Rossmann-like Domain"/>
    <property type="match status" value="1"/>
</dbReference>